<dbReference type="SUPFAM" id="SSF56300">
    <property type="entry name" value="Metallo-dependent phosphatases"/>
    <property type="match status" value="2"/>
</dbReference>
<dbReference type="GO" id="GO:0000166">
    <property type="term" value="F:nucleotide binding"/>
    <property type="evidence" value="ECO:0007669"/>
    <property type="project" value="InterPro"/>
</dbReference>
<gene>
    <name evidence="3" type="ORF">CBF35_08070</name>
</gene>
<reference evidence="3 4" key="1">
    <citation type="submission" date="2017-05" db="EMBL/GenBank/DDBJ databases">
        <title>Vagococcus spp. assemblies.</title>
        <authorList>
            <person name="Gulvik C.A."/>
        </authorList>
    </citation>
    <scope>NUCLEOTIDE SEQUENCE [LARGE SCALE GENOMIC DNA]</scope>
    <source>
        <strain evidence="3 4">NCFB 2777</strain>
    </source>
</reference>
<dbReference type="Gene3D" id="3.60.21.10">
    <property type="match status" value="2"/>
</dbReference>
<dbReference type="PANTHER" id="PTHR11575">
    <property type="entry name" value="5'-NUCLEOTIDASE-RELATED"/>
    <property type="match status" value="1"/>
</dbReference>
<feature type="compositionally biased region" description="Low complexity" evidence="1">
    <location>
        <begin position="1255"/>
        <end position="1266"/>
    </location>
</feature>
<dbReference type="PROSITE" id="PS00786">
    <property type="entry name" value="5_NUCLEOTIDASE_2"/>
    <property type="match status" value="2"/>
</dbReference>
<dbReference type="SUPFAM" id="SSF55816">
    <property type="entry name" value="5'-nucleotidase (syn. UDP-sugar hydrolase), C-terminal domain"/>
    <property type="match status" value="2"/>
</dbReference>
<dbReference type="OrthoDB" id="9801679at2"/>
<dbReference type="InterPro" id="IPR006146">
    <property type="entry name" value="5'-Nucleotdase_CS"/>
</dbReference>
<dbReference type="GO" id="GO:0046872">
    <property type="term" value="F:metal ion binding"/>
    <property type="evidence" value="ECO:0007669"/>
    <property type="project" value="InterPro"/>
</dbReference>
<feature type="compositionally biased region" description="Low complexity" evidence="1">
    <location>
        <begin position="1540"/>
        <end position="1557"/>
    </location>
</feature>
<feature type="compositionally biased region" description="Low complexity" evidence="1">
    <location>
        <begin position="77"/>
        <end position="123"/>
    </location>
</feature>
<dbReference type="GO" id="GO:0008253">
    <property type="term" value="F:5'-nucleotidase activity"/>
    <property type="evidence" value="ECO:0007669"/>
    <property type="project" value="TreeGrafter"/>
</dbReference>
<evidence type="ECO:0000259" key="2">
    <source>
        <dbReference type="Pfam" id="PF02872"/>
    </source>
</evidence>
<dbReference type="InterPro" id="IPR008334">
    <property type="entry name" value="5'-Nucleotdase_C"/>
</dbReference>
<feature type="region of interest" description="Disordered" evidence="1">
    <location>
        <begin position="1244"/>
        <end position="1266"/>
    </location>
</feature>
<dbReference type="EMBL" id="NGJU01000010">
    <property type="protein sequence ID" value="RST95505.1"/>
    <property type="molecule type" value="Genomic_DNA"/>
</dbReference>
<feature type="region of interest" description="Disordered" evidence="1">
    <location>
        <begin position="1539"/>
        <end position="1562"/>
    </location>
</feature>
<dbReference type="InterPro" id="IPR029052">
    <property type="entry name" value="Metallo-depent_PP-like"/>
</dbReference>
<dbReference type="Pfam" id="PF02872">
    <property type="entry name" value="5_nucleotid_C"/>
    <property type="match status" value="2"/>
</dbReference>
<feature type="region of interest" description="Disordered" evidence="1">
    <location>
        <begin position="58"/>
        <end position="134"/>
    </location>
</feature>
<comment type="caution">
    <text evidence="3">The sequence shown here is derived from an EMBL/GenBank/DDBJ whole genome shotgun (WGS) entry which is preliminary data.</text>
</comment>
<name>A0A429ZP98_9ENTE</name>
<dbReference type="Proteomes" id="UP000287239">
    <property type="component" value="Unassembled WGS sequence"/>
</dbReference>
<dbReference type="GO" id="GO:0030288">
    <property type="term" value="C:outer membrane-bounded periplasmic space"/>
    <property type="evidence" value="ECO:0007669"/>
    <property type="project" value="TreeGrafter"/>
</dbReference>
<accession>A0A429ZP98</accession>
<dbReference type="GO" id="GO:0008768">
    <property type="term" value="F:UDP-sugar diphosphatase activity"/>
    <property type="evidence" value="ECO:0007669"/>
    <property type="project" value="TreeGrafter"/>
</dbReference>
<evidence type="ECO:0000313" key="4">
    <source>
        <dbReference type="Proteomes" id="UP000287239"/>
    </source>
</evidence>
<sequence length="1596" mass="171881">MLELIWLNINIRRVCVLKKWQNMSSRFLVLVLLSANFVGLAPIVQGATEESAALAEEVVTKDSDAPQEPKDSETSGSLSTTEQTSVSSSEAVSSQSLPSSESASASLGATSKTTKASTETATSDSEEETDKKTIPVQLLGLNDYHGAIDLTGTAYLGSDKFTNVGRASNLAVHLDQAEATFKEKHSNGSSERIQGGDLVGASPANSALLQDEPTIKIFNKMKFTIGTIGNHEFDQGLGEFRRILDGVPPKEGQFNSIVDNYPREASNMEVVLANVVNKADGEHGDQGQIPYEFSPYTIKEYGSGEEAVKIGYIGIVTTEFPNLVLKQHHEKYDVLDEAATIVKYSKELRNQGVNAIVIVSHLAATSSQEVVQGEVADVMGRVNDLDPDNSVDVVFAGHNHQFTNGVIKGPKNDVRVVQSTSQGKAYIDLQGELDVETKDFAEVPKAEVKPTTELENKNQEIVNIVAEANELVKTVTEDKVGTADQAATEAGLIAKASTEHSESPVGNLVTEAQLYMAQNGGYLDEAGNPIKVDFALTNNGGIRADLNVKENGDITWGAAQLVQPFGNILQLVEISGKDLIGALNEQHPVGKEHYFLQIAGMKMTYTKDETGFKVKTVTDAKGNEINEEKKYVIVINDFLLGGGDGFASFTKGKLLQAMDTDTNIFIKYFELKEKAGEKIAAPATDRKQLVTPSNENVVPIQMLGLNDYHGAIDVTGPAYLDGKKYEEVGRASNLAVHLDQATTEFLTENQNGVSERVQAGDLVGASPANSALLQDEPTIRIFNEMKFGIGTIGNHEFDQGLAEFKRILNGTKPVEGQFNSIVDNYPREKSTMDVVLANVVNKAKGDHGEKGEVPYGFEPYVVKEYGEGTKKVKVGYIGIVTTEFPNLVLKQHHEQFDVLDEADTIVKYSQELRNQGVNAIVIVSHLAATSSQEVVKGEVADVMARVNDLDPDNSVDIVFAGHNHQFTNGVIKGPKNDVRVVQSTSQGKAYIDLKGELDLETQDFVKTPTAEVKPTTEVETKNEKIVAIVAEANELVKTVTEEKVGTADATTAEAGLIAKASTEHSESPVGNLVTDAQLYMAQNGGYVDEAGKPIKVDFALTNNGGIRADLNVKANGDITWGAAQLVQPFGNILQLVEISGKDLIGALNEQHPVGKEHYFLQIAGMKMTYTKDETGFKVETVTDAKGNKINEEQKYVIVINDFLLGGGDGFASFTKGKLLQAMDTDTNTFIKYFELKEQAGEKITAPATDRKQLATTEPEVPETPVTEEQLREATKINPITVGDSVITGKTLPKAVLSFGEKVTATADEKGQFTLTLEQEITAATPITITVTVGEVSVAILTDVLEKPIDPGEVQDPEKLLKASSISKLTAGDTVIKGQTLPGTTVTYGSTAKVRAIPLTATADKNGKYQLKLKESLEAGQTVTLAFTLKETTVEKSAKVGEVSITEPLDITKKLLEKETSVNPVTVGDQTITGKTLAGTVVNYRLKTAEQVILGTATADKDGSFSLKVTKALKANSVLLLDFTIADISITREVTVAKAKGTNNSGGNNGNHNNKPGGSQYLPQTGEEKAVFRLVSIGLVLVGYSMYLKRETNELSQ</sequence>
<dbReference type="GO" id="GO:0009166">
    <property type="term" value="P:nucleotide catabolic process"/>
    <property type="evidence" value="ECO:0007669"/>
    <property type="project" value="InterPro"/>
</dbReference>
<feature type="domain" description="5'-Nucleotidase C-terminal" evidence="2">
    <location>
        <begin position="481"/>
        <end position="649"/>
    </location>
</feature>
<dbReference type="InterPro" id="IPR036907">
    <property type="entry name" value="5'-Nucleotdase_C_sf"/>
</dbReference>
<organism evidence="3 4">
    <name type="scientific">Vagococcus salmoninarum</name>
    <dbReference type="NCBI Taxonomy" id="2739"/>
    <lineage>
        <taxon>Bacteria</taxon>
        <taxon>Bacillati</taxon>
        <taxon>Bacillota</taxon>
        <taxon>Bacilli</taxon>
        <taxon>Lactobacillales</taxon>
        <taxon>Enterococcaceae</taxon>
        <taxon>Vagococcus</taxon>
    </lineage>
</organism>
<dbReference type="PRINTS" id="PR01607">
    <property type="entry name" value="APYRASEFAMLY"/>
</dbReference>
<dbReference type="InterPro" id="IPR006179">
    <property type="entry name" value="5_nucleotidase/apyrase"/>
</dbReference>
<protein>
    <recommendedName>
        <fullName evidence="2">5'-Nucleotidase C-terminal domain-containing protein</fullName>
    </recommendedName>
</protein>
<feature type="domain" description="5'-Nucleotidase C-terminal" evidence="2">
    <location>
        <begin position="1057"/>
        <end position="1213"/>
    </location>
</feature>
<dbReference type="Gene3D" id="3.90.780.10">
    <property type="entry name" value="5'-Nucleotidase, C-terminal domain"/>
    <property type="match status" value="2"/>
</dbReference>
<feature type="compositionally biased region" description="Basic and acidic residues" evidence="1">
    <location>
        <begin position="58"/>
        <end position="73"/>
    </location>
</feature>
<proteinExistence type="predicted"/>
<dbReference type="PANTHER" id="PTHR11575:SF24">
    <property type="entry name" value="5'-NUCLEOTIDASE"/>
    <property type="match status" value="1"/>
</dbReference>
<evidence type="ECO:0000256" key="1">
    <source>
        <dbReference type="SAM" id="MobiDB-lite"/>
    </source>
</evidence>
<evidence type="ECO:0000313" key="3">
    <source>
        <dbReference type="EMBL" id="RST95505.1"/>
    </source>
</evidence>
<keyword evidence="4" id="KW-1185">Reference proteome</keyword>